<evidence type="ECO:0000256" key="1">
    <source>
        <dbReference type="SAM" id="Coils"/>
    </source>
</evidence>
<dbReference type="SUPFAM" id="SSF56235">
    <property type="entry name" value="N-terminal nucleophile aminohydrolases (Ntn hydrolases)"/>
    <property type="match status" value="1"/>
</dbReference>
<dbReference type="EMBL" id="MW343794">
    <property type="protein sequence ID" value="QQG33699.1"/>
    <property type="molecule type" value="Genomic_DNA"/>
</dbReference>
<feature type="region of interest" description="Disordered" evidence="2">
    <location>
        <begin position="281"/>
        <end position="305"/>
    </location>
</feature>
<evidence type="ECO:0000313" key="5">
    <source>
        <dbReference type="Proteomes" id="UP000595896"/>
    </source>
</evidence>
<keyword evidence="5" id="KW-1185">Reference proteome</keyword>
<dbReference type="KEGG" id="vg:77948209"/>
<evidence type="ECO:0000256" key="2">
    <source>
        <dbReference type="SAM" id="MobiDB-lite"/>
    </source>
</evidence>
<accession>A0A7T5UE31</accession>
<dbReference type="InterPro" id="IPR017932">
    <property type="entry name" value="GATase_2_dom"/>
</dbReference>
<dbReference type="InterPro" id="IPR029055">
    <property type="entry name" value="Ntn_hydrolases_N"/>
</dbReference>
<dbReference type="GeneID" id="77948209"/>
<dbReference type="CDD" id="cd00352">
    <property type="entry name" value="Gn_AT_II"/>
    <property type="match status" value="1"/>
</dbReference>
<dbReference type="Proteomes" id="UP000595896">
    <property type="component" value="Segment"/>
</dbReference>
<proteinExistence type="predicted"/>
<evidence type="ECO:0000313" key="4">
    <source>
        <dbReference type="EMBL" id="QQG33699.1"/>
    </source>
</evidence>
<dbReference type="Pfam" id="PF13522">
    <property type="entry name" value="GATase_6"/>
    <property type="match status" value="1"/>
</dbReference>
<dbReference type="RefSeq" id="YP_010671947.1">
    <property type="nucleotide sequence ID" value="NC_070973.1"/>
</dbReference>
<protein>
    <submittedName>
        <fullName evidence="4">Glutamine transaminase</fullName>
    </submittedName>
</protein>
<sequence>MCGIVLAGGNLVTRDVELFGRLLYADIVRGEHSTGVFAGFRPYGHDPILKLRKAAVPADMFLRRKDLWGEVREHAVPSKTVANSFTTAYPKFMVGHNRYATQGAINDTNAHPFNHGHITLVHNGTLTDQSLLPDHKRFAVDSENVAWSIAKIGIDETIQKLNGAFTLVWHNAEDSTVNIIRNEERPFHLVETTGGDWFGASEEDMLMWLVNRKKFGPTVKRHFECEVGVQYVFDVSEGFKFKEERKHTLPVFRTTYSYSGRTGGYWYDQWDDDYGYGNGRRTSTTSRNQSNSTSISSSASSVTPDSRYKQFNDMLESHGLDVKMGEQLRFESFQFDQYPKSLEKGKMTGYTGTGEYIEVQAHGTDMAIFREGAQYDGKIISCYEQNYILTIIVQDPKLAEPDLTITLGDLVNSATKETPIPENGLTQQELDEHYGDEDEDDGDEVDVSLNGDVYSKKEWERNDSLNTCANCSSPIPFDDIIDTVVDNGASFCNDCAKHYNLIPADKQEPNNTLTNRFVCQRCANEFHEDLESCLPGVCIPCLTSQNQQSNKDMAEQARQELINKYDRWESNLMPEEVVTPLLPKPTEVLGEITSIRKKLKNNLLVTVKQWMQMNTCGWCKLPIQWVDAEATDFIGQQPCCPGCSKKLDMGVLPKPINKDK</sequence>
<organism evidence="4 5">
    <name type="scientific">Cronobacter phage A24</name>
    <dbReference type="NCBI Taxonomy" id="2795745"/>
    <lineage>
        <taxon>Viruses</taxon>
        <taxon>Duplodnaviria</taxon>
        <taxon>Heunggongvirae</taxon>
        <taxon>Uroviricota</taxon>
        <taxon>Caudoviricetes</taxon>
        <taxon>Grimontviridae</taxon>
        <taxon>Crifsvirus</taxon>
        <taxon>Crifsvirus A24</taxon>
    </lineage>
</organism>
<name>A0A7T5UE31_9CAUD</name>
<dbReference type="Gene3D" id="3.60.20.10">
    <property type="entry name" value="Glutamine Phosphoribosylpyrophosphate, subunit 1, domain 1"/>
    <property type="match status" value="1"/>
</dbReference>
<evidence type="ECO:0000259" key="3">
    <source>
        <dbReference type="PROSITE" id="PS51278"/>
    </source>
</evidence>
<feature type="coiled-coil region" evidence="1">
    <location>
        <begin position="544"/>
        <end position="571"/>
    </location>
</feature>
<reference evidence="4 5" key="1">
    <citation type="submission" date="2020-12" db="EMBL/GenBank/DDBJ databases">
        <authorList>
            <person name="Luo D."/>
            <person name="Li C."/>
            <person name="Zeng H."/>
        </authorList>
    </citation>
    <scope>NUCLEOTIDE SEQUENCE [LARGE SCALE GENOMIC DNA]</scope>
</reference>
<keyword evidence="1" id="KW-0175">Coiled coil</keyword>
<dbReference type="PROSITE" id="PS51278">
    <property type="entry name" value="GATASE_TYPE_2"/>
    <property type="match status" value="1"/>
</dbReference>
<feature type="domain" description="Glutamine amidotransferase type-2" evidence="3">
    <location>
        <begin position="2"/>
        <end position="236"/>
    </location>
</feature>